<gene>
    <name evidence="3" type="primary">LOC129342918</name>
</gene>
<feature type="compositionally biased region" description="Low complexity" evidence="1">
    <location>
        <begin position="10"/>
        <end position="23"/>
    </location>
</feature>
<protein>
    <submittedName>
        <fullName evidence="3">Uncharacterized protein LOC129342918</fullName>
    </submittedName>
</protein>
<organism evidence="2 3">
    <name type="scientific">Eublepharis macularius</name>
    <name type="common">Leopard gecko</name>
    <name type="synonym">Cyrtodactylus macularius</name>
    <dbReference type="NCBI Taxonomy" id="481883"/>
    <lineage>
        <taxon>Eukaryota</taxon>
        <taxon>Metazoa</taxon>
        <taxon>Chordata</taxon>
        <taxon>Craniata</taxon>
        <taxon>Vertebrata</taxon>
        <taxon>Euteleostomi</taxon>
        <taxon>Lepidosauria</taxon>
        <taxon>Squamata</taxon>
        <taxon>Bifurcata</taxon>
        <taxon>Gekkota</taxon>
        <taxon>Eublepharidae</taxon>
        <taxon>Eublepharinae</taxon>
        <taxon>Eublepharis</taxon>
    </lineage>
</organism>
<feature type="region of interest" description="Disordered" evidence="1">
    <location>
        <begin position="1"/>
        <end position="106"/>
    </location>
</feature>
<proteinExistence type="predicted"/>
<dbReference type="AlphaFoldDB" id="A0AA97LG56"/>
<evidence type="ECO:0000313" key="3">
    <source>
        <dbReference type="RefSeq" id="XP_054854853.1"/>
    </source>
</evidence>
<dbReference type="GeneID" id="129342918"/>
<keyword evidence="2" id="KW-1185">Reference proteome</keyword>
<feature type="region of interest" description="Disordered" evidence="1">
    <location>
        <begin position="134"/>
        <end position="177"/>
    </location>
</feature>
<dbReference type="RefSeq" id="XP_054854853.1">
    <property type="nucleotide sequence ID" value="XM_054998878.1"/>
</dbReference>
<name>A0AA97LG56_EUBMA</name>
<reference evidence="3" key="1">
    <citation type="submission" date="2025-08" db="UniProtKB">
        <authorList>
            <consortium name="RefSeq"/>
        </authorList>
    </citation>
    <scope>IDENTIFICATION</scope>
    <source>
        <tissue evidence="3">Blood</tissue>
    </source>
</reference>
<sequence>MEVSPSAVHSGSPRGPAAAALRLPTFRGALRAGLSSSPRQRSPPRLPPDSAPFLRSLGSAGRESSSGSRRGKFRPDGRACGAAGRGLPSAPGCGEAPSPPTLRLPGAPAAALRLPVALPRASERSPLWLGGGLAEARKRRAGREGRRDGTRPRSGPDPLFSAEPSETLDPEATCLRSSPRLPHTTRLRCLERQCYTVVKVSAQETQVRIPACHGSSLGDLRLLTLFHPNLLHRFATVRVKGRMGECCKPYRAPAVEKSIV</sequence>
<accession>A0AA97LG56</accession>
<evidence type="ECO:0000313" key="2">
    <source>
        <dbReference type="Proteomes" id="UP001190640"/>
    </source>
</evidence>
<feature type="compositionally biased region" description="Low complexity" evidence="1">
    <location>
        <begin position="55"/>
        <end position="68"/>
    </location>
</feature>
<evidence type="ECO:0000256" key="1">
    <source>
        <dbReference type="SAM" id="MobiDB-lite"/>
    </source>
</evidence>
<dbReference type="Proteomes" id="UP001190640">
    <property type="component" value="Chromosome 15"/>
</dbReference>
<dbReference type="KEGG" id="emc:129342918"/>
<feature type="compositionally biased region" description="Basic and acidic residues" evidence="1">
    <location>
        <begin position="142"/>
        <end position="151"/>
    </location>
</feature>